<evidence type="ECO:0000259" key="3">
    <source>
        <dbReference type="Pfam" id="PF02481"/>
    </source>
</evidence>
<dbReference type="PANTHER" id="PTHR43022">
    <property type="entry name" value="PROTEIN SMF"/>
    <property type="match status" value="1"/>
</dbReference>
<proteinExistence type="inferred from homology"/>
<comment type="caution">
    <text evidence="4">The sequence shown here is derived from an EMBL/GenBank/DDBJ whole genome shotgun (WGS) entry which is preliminary data.</text>
</comment>
<dbReference type="InterPro" id="IPR057666">
    <property type="entry name" value="DrpA_SLOG"/>
</dbReference>
<organism evidence="4 5">
    <name type="scientific">Amycolatopsis lexingtonensis</name>
    <dbReference type="NCBI Taxonomy" id="218822"/>
    <lineage>
        <taxon>Bacteria</taxon>
        <taxon>Bacillati</taxon>
        <taxon>Actinomycetota</taxon>
        <taxon>Actinomycetes</taxon>
        <taxon>Pseudonocardiales</taxon>
        <taxon>Pseudonocardiaceae</taxon>
        <taxon>Amycolatopsis</taxon>
    </lineage>
</organism>
<dbReference type="Proteomes" id="UP000631670">
    <property type="component" value="Unassembled WGS sequence"/>
</dbReference>
<dbReference type="Pfam" id="PF02481">
    <property type="entry name" value="DNA_processg_A"/>
    <property type="match status" value="1"/>
</dbReference>
<evidence type="ECO:0000313" key="4">
    <source>
        <dbReference type="EMBL" id="MBE1496344.1"/>
    </source>
</evidence>
<evidence type="ECO:0000256" key="1">
    <source>
        <dbReference type="ARBA" id="ARBA00006525"/>
    </source>
</evidence>
<reference evidence="4 5" key="1">
    <citation type="submission" date="2020-10" db="EMBL/GenBank/DDBJ databases">
        <title>Sequencing the genomes of 1000 actinobacteria strains.</title>
        <authorList>
            <person name="Klenk H.-P."/>
        </authorList>
    </citation>
    <scope>NUCLEOTIDE SEQUENCE [LARGE SCALE GENOMIC DNA]</scope>
    <source>
        <strain evidence="4 5">DSM 44653</strain>
    </source>
</reference>
<name>A0ABR9HZK6_9PSEU</name>
<dbReference type="PANTHER" id="PTHR43022:SF1">
    <property type="entry name" value="PROTEIN SMF"/>
    <property type="match status" value="1"/>
</dbReference>
<dbReference type="Gene3D" id="3.40.50.450">
    <property type="match status" value="1"/>
</dbReference>
<dbReference type="EMBL" id="JADBEG010000001">
    <property type="protein sequence ID" value="MBE1496344.1"/>
    <property type="molecule type" value="Genomic_DNA"/>
</dbReference>
<comment type="similarity">
    <text evidence="1">Belongs to the DprA/Smf family.</text>
</comment>
<sequence>MSSSTDARRARAFLQHAAEPGLWSLARYVTRVGAIDAAHRIAERTAPSGVLADCCDEASWELADTSLDAAAQAGGRFVIPEDDEWPTDVLTGLTHDDDPPGVPPLGLWVRGDARLNELAGARSVTIVGSRAATQYGEHHAAELAYTLATRGLTVWSGATYGIDGAAHRGALATDRPGSTVAILGCGFSVGYPAGHAGLLKRIAGSGAVVSEYPPCTPPTRHRFIARNRLLAELTRATVVVEAGVRSAARTTARTAALLGRPVLAVPGPLSSAQSAGCHRLIQDGTARLATSADDVIAVIERGAETDEDQETETTFPVPETGRR</sequence>
<accession>A0ABR9HZK6</accession>
<gene>
    <name evidence="4" type="ORF">H4696_003444</name>
</gene>
<keyword evidence="5" id="KW-1185">Reference proteome</keyword>
<evidence type="ECO:0000313" key="5">
    <source>
        <dbReference type="Proteomes" id="UP000631670"/>
    </source>
</evidence>
<evidence type="ECO:0000256" key="2">
    <source>
        <dbReference type="SAM" id="MobiDB-lite"/>
    </source>
</evidence>
<feature type="region of interest" description="Disordered" evidence="2">
    <location>
        <begin position="302"/>
        <end position="323"/>
    </location>
</feature>
<protein>
    <submittedName>
        <fullName evidence="4">DNA processing protein</fullName>
    </submittedName>
</protein>
<dbReference type="SUPFAM" id="SSF102405">
    <property type="entry name" value="MCP/YpsA-like"/>
    <property type="match status" value="1"/>
</dbReference>
<dbReference type="NCBIfam" id="TIGR00732">
    <property type="entry name" value="dprA"/>
    <property type="match status" value="1"/>
</dbReference>
<feature type="domain" description="Smf/DprA SLOG" evidence="3">
    <location>
        <begin position="77"/>
        <end position="298"/>
    </location>
</feature>
<dbReference type="InterPro" id="IPR003488">
    <property type="entry name" value="DprA"/>
</dbReference>
<dbReference type="RefSeq" id="WP_086861058.1">
    <property type="nucleotide sequence ID" value="NZ_JADBEG010000001.1"/>
</dbReference>